<proteinExistence type="predicted"/>
<dbReference type="Pfam" id="PF12937">
    <property type="entry name" value="F-box-like"/>
    <property type="match status" value="1"/>
</dbReference>
<dbReference type="OrthoDB" id="2407620at2759"/>
<keyword evidence="3" id="KW-1185">Reference proteome</keyword>
<dbReference type="EMBL" id="BQFW01000010">
    <property type="protein sequence ID" value="GJJ75147.1"/>
    <property type="molecule type" value="Genomic_DNA"/>
</dbReference>
<dbReference type="SUPFAM" id="SSF81383">
    <property type="entry name" value="F-box domain"/>
    <property type="match status" value="1"/>
</dbReference>
<dbReference type="Gene3D" id="3.80.10.10">
    <property type="entry name" value="Ribonuclease Inhibitor"/>
    <property type="match status" value="1"/>
</dbReference>
<organism evidence="2 3">
    <name type="scientific">Entomortierella parvispora</name>
    <dbReference type="NCBI Taxonomy" id="205924"/>
    <lineage>
        <taxon>Eukaryota</taxon>
        <taxon>Fungi</taxon>
        <taxon>Fungi incertae sedis</taxon>
        <taxon>Mucoromycota</taxon>
        <taxon>Mortierellomycotina</taxon>
        <taxon>Mortierellomycetes</taxon>
        <taxon>Mortierellales</taxon>
        <taxon>Mortierellaceae</taxon>
        <taxon>Entomortierella</taxon>
    </lineage>
</organism>
<dbReference type="Gene3D" id="1.20.1280.50">
    <property type="match status" value="1"/>
</dbReference>
<evidence type="ECO:0000259" key="1">
    <source>
        <dbReference type="Pfam" id="PF12937"/>
    </source>
</evidence>
<reference evidence="2" key="1">
    <citation type="submission" date="2021-11" db="EMBL/GenBank/DDBJ databases">
        <authorList>
            <person name="Herlambang A."/>
            <person name="Guo Y."/>
            <person name="Takashima Y."/>
            <person name="Nishizawa T."/>
        </authorList>
    </citation>
    <scope>NUCLEOTIDE SEQUENCE</scope>
    <source>
        <strain evidence="2">E1425</strain>
    </source>
</reference>
<comment type="caution">
    <text evidence="2">The sequence shown here is derived from an EMBL/GenBank/DDBJ whole genome shotgun (WGS) entry which is preliminary data.</text>
</comment>
<dbReference type="CDD" id="cd09917">
    <property type="entry name" value="F-box_SF"/>
    <property type="match status" value="1"/>
</dbReference>
<dbReference type="AlphaFoldDB" id="A0A9P3HEI1"/>
<dbReference type="InterPro" id="IPR036047">
    <property type="entry name" value="F-box-like_dom_sf"/>
</dbReference>
<dbReference type="SUPFAM" id="SSF52047">
    <property type="entry name" value="RNI-like"/>
    <property type="match status" value="1"/>
</dbReference>
<dbReference type="InterPro" id="IPR001810">
    <property type="entry name" value="F-box_dom"/>
</dbReference>
<reference evidence="2" key="2">
    <citation type="journal article" date="2022" name="Microbiol. Resour. Announc.">
        <title>Whole-Genome Sequence of Entomortierella parvispora E1425, a Mucoromycotan Fungus Associated with Burkholderiaceae-Related Endosymbiotic Bacteria.</title>
        <authorList>
            <person name="Herlambang A."/>
            <person name="Guo Y."/>
            <person name="Takashima Y."/>
            <person name="Narisawa K."/>
            <person name="Ohta H."/>
            <person name="Nishizawa T."/>
        </authorList>
    </citation>
    <scope>NUCLEOTIDE SEQUENCE</scope>
    <source>
        <strain evidence="2">E1425</strain>
    </source>
</reference>
<feature type="domain" description="F-box" evidence="1">
    <location>
        <begin position="45"/>
        <end position="75"/>
    </location>
</feature>
<accession>A0A9P3HEI1</accession>
<gene>
    <name evidence="2" type="ORF">EMPS_07505</name>
</gene>
<evidence type="ECO:0000313" key="2">
    <source>
        <dbReference type="EMBL" id="GJJ75147.1"/>
    </source>
</evidence>
<name>A0A9P3HEI1_9FUNG</name>
<dbReference type="Proteomes" id="UP000827284">
    <property type="component" value="Unassembled WGS sequence"/>
</dbReference>
<protein>
    <recommendedName>
        <fullName evidence="1">F-box domain-containing protein</fullName>
    </recommendedName>
</protein>
<evidence type="ECO:0000313" key="3">
    <source>
        <dbReference type="Proteomes" id="UP000827284"/>
    </source>
</evidence>
<dbReference type="InterPro" id="IPR032675">
    <property type="entry name" value="LRR_dom_sf"/>
</dbReference>
<sequence length="774" mass="88868">MSLFSPLLEKLTFSTMRSGSTASFEVIEPHTSQPPPTFTAGHAVPEIMQEIFSYLSQQDLIRKASQVNRLWRSISMFYIRGKVSWQDTMTTKEQELALLGIGLEGTKILQLWAQDSRVYPAYDEGVEKLVGAAWDALAETIRSMTAVQEGGARLDRHGQGNTVRNRPQWQTLIFCGDIKWLSLQLEPWILQGSLGSLSTLRLLHLTPGPIDLSCILCELSNLTELVIESMEGRPFASKRNVTITWETRTMQEEGGEDTQEGGGEDGWTLVLPKLKIRTLSLRSILVNQSILETLFRSMPQLRSLELVSVLQPKDTFHVEKHRSDGRMDPFDPHHYLDRVRLLEFLAEHCPCLAHFHLSMNTRWWKLSQNDMVRMASRFPNLKSFSCMTMDIKPETLPLFVDRLTTLELTSNGHLINVRSTLHWYLCHAPLLLHLKAPGVLTFADDLILDPTWKHNGPPRASMSSSRPHPPVETLNFEGRVWACRDLKTINVCMETQRLLHYTARRRSESGDEVGSSNNRRLFAYLSLVCPKLEEITLEGSQLEISVQSGLVFLSRLNRLRRLRLFVSLTPWLEKGSLDWMRIGWGMWPPPPPWRTPVSWTQTAGPFQYLTEPYSPRVNAKRQTPWIGLLLGRYEERRLAKEKITYQESLLRGLESTTADLRNKAKTLALPSYYPDRSTIDEFMRSKEQHDPSNDSDPPPLHPIELVTMEALDHVAERFQELTSMQRQIVEGKSEKRIWPHVESFEVHMTKKLAPHAMRCILQMRPDLQAWEEAE</sequence>